<reference evidence="1" key="1">
    <citation type="journal article" date="2013" name="Genetics">
        <title>The draft genome and transcriptome of Panagrellus redivivus are shaped by the harsh demands of a free-living lifestyle.</title>
        <authorList>
            <person name="Srinivasan J."/>
            <person name="Dillman A.R."/>
            <person name="Macchietto M.G."/>
            <person name="Heikkinen L."/>
            <person name="Lakso M."/>
            <person name="Fracchia K.M."/>
            <person name="Antoshechkin I."/>
            <person name="Mortazavi A."/>
            <person name="Wong G."/>
            <person name="Sternberg P.W."/>
        </authorList>
    </citation>
    <scope>NUCLEOTIDE SEQUENCE [LARGE SCALE GENOMIC DNA]</scope>
    <source>
        <strain evidence="1">MT8872</strain>
    </source>
</reference>
<reference evidence="2" key="2">
    <citation type="submission" date="2020-10" db="UniProtKB">
        <authorList>
            <consortium name="WormBaseParasite"/>
        </authorList>
    </citation>
    <scope>IDENTIFICATION</scope>
</reference>
<keyword evidence="1" id="KW-1185">Reference proteome</keyword>
<sequence length="133" mass="15183">MNYRIVTGHPTLKKIVDYLAEDYMETIRLLQAYAILEVEDVTFDKDVFVNVAVLHRIAPPCLKECYDINMNVENSVSFQLVFNLFPNVIILDISVVTGMGHLHVFLPAPREMDDLFGDLDVKALYEMTECGII</sequence>
<accession>A0A7E4V9E1</accession>
<dbReference type="WBParaSite" id="Pan_g18174.t1">
    <property type="protein sequence ID" value="Pan_g18174.t1"/>
    <property type="gene ID" value="Pan_g18174"/>
</dbReference>
<proteinExistence type="predicted"/>
<organism evidence="1 2">
    <name type="scientific">Panagrellus redivivus</name>
    <name type="common">Microworm</name>
    <dbReference type="NCBI Taxonomy" id="6233"/>
    <lineage>
        <taxon>Eukaryota</taxon>
        <taxon>Metazoa</taxon>
        <taxon>Ecdysozoa</taxon>
        <taxon>Nematoda</taxon>
        <taxon>Chromadorea</taxon>
        <taxon>Rhabditida</taxon>
        <taxon>Tylenchina</taxon>
        <taxon>Panagrolaimomorpha</taxon>
        <taxon>Panagrolaimoidea</taxon>
        <taxon>Panagrolaimidae</taxon>
        <taxon>Panagrellus</taxon>
    </lineage>
</organism>
<evidence type="ECO:0000313" key="2">
    <source>
        <dbReference type="WBParaSite" id="Pan_g18174.t1"/>
    </source>
</evidence>
<evidence type="ECO:0000313" key="1">
    <source>
        <dbReference type="Proteomes" id="UP000492821"/>
    </source>
</evidence>
<dbReference type="Proteomes" id="UP000492821">
    <property type="component" value="Unassembled WGS sequence"/>
</dbReference>
<name>A0A7E4V9E1_PANRE</name>
<protein>
    <submittedName>
        <fullName evidence="2">ACT domain-containing protein</fullName>
    </submittedName>
</protein>
<dbReference type="AlphaFoldDB" id="A0A7E4V9E1"/>